<feature type="region of interest" description="Disordered" evidence="10">
    <location>
        <begin position="1"/>
        <end position="291"/>
    </location>
</feature>
<comment type="function">
    <text evidence="7">Recruits the lipid transfer protein VPS13 to endosomal and vacuolar membranes.</text>
</comment>
<proteinExistence type="inferred from homology"/>
<evidence type="ECO:0000256" key="6">
    <source>
        <dbReference type="ARBA" id="ARBA00023136"/>
    </source>
</evidence>
<evidence type="ECO:0000256" key="5">
    <source>
        <dbReference type="ARBA" id="ARBA00022753"/>
    </source>
</evidence>
<keyword evidence="4" id="KW-0926">Vacuole</keyword>
<dbReference type="Proteomes" id="UP001642482">
    <property type="component" value="Unassembled WGS sequence"/>
</dbReference>
<feature type="compositionally biased region" description="Polar residues" evidence="10">
    <location>
        <begin position="209"/>
        <end position="219"/>
    </location>
</feature>
<dbReference type="Gene3D" id="3.30.1520.10">
    <property type="entry name" value="Phox-like domain"/>
    <property type="match status" value="1"/>
</dbReference>
<feature type="compositionally biased region" description="Low complexity" evidence="10">
    <location>
        <begin position="450"/>
        <end position="474"/>
    </location>
</feature>
<evidence type="ECO:0000256" key="9">
    <source>
        <dbReference type="ARBA" id="ARBA00033785"/>
    </source>
</evidence>
<feature type="compositionally biased region" description="Polar residues" evidence="10">
    <location>
        <begin position="1"/>
        <end position="10"/>
    </location>
</feature>
<comment type="caution">
    <text evidence="12">The sequence shown here is derived from an EMBL/GenBank/DDBJ whole genome shotgun (WGS) entry which is preliminary data.</text>
</comment>
<dbReference type="PANTHER" id="PTHR22775">
    <property type="entry name" value="SORTING NEXIN"/>
    <property type="match status" value="1"/>
</dbReference>
<evidence type="ECO:0000256" key="7">
    <source>
        <dbReference type="ARBA" id="ARBA00033728"/>
    </source>
</evidence>
<accession>A0ABP0AKH3</accession>
<evidence type="ECO:0000256" key="1">
    <source>
        <dbReference type="ARBA" id="ARBA00004148"/>
    </source>
</evidence>
<evidence type="ECO:0000259" key="11">
    <source>
        <dbReference type="PROSITE" id="PS50195"/>
    </source>
</evidence>
<dbReference type="PROSITE" id="PS50195">
    <property type="entry name" value="PX"/>
    <property type="match status" value="1"/>
</dbReference>
<feature type="compositionally biased region" description="Low complexity" evidence="10">
    <location>
        <begin position="250"/>
        <end position="265"/>
    </location>
</feature>
<evidence type="ECO:0000256" key="4">
    <source>
        <dbReference type="ARBA" id="ARBA00022554"/>
    </source>
</evidence>
<feature type="compositionally biased region" description="Polar residues" evidence="10">
    <location>
        <begin position="270"/>
        <end position="280"/>
    </location>
</feature>
<dbReference type="Pfam" id="PF00787">
    <property type="entry name" value="PX"/>
    <property type="match status" value="1"/>
</dbReference>
<evidence type="ECO:0000256" key="10">
    <source>
        <dbReference type="SAM" id="MobiDB-lite"/>
    </source>
</evidence>
<feature type="region of interest" description="Disordered" evidence="10">
    <location>
        <begin position="445"/>
        <end position="474"/>
    </location>
</feature>
<dbReference type="InterPro" id="IPR036871">
    <property type="entry name" value="PX_dom_sf"/>
</dbReference>
<dbReference type="CDD" id="cd07280">
    <property type="entry name" value="PX_YPT35"/>
    <property type="match status" value="1"/>
</dbReference>
<comment type="similarity">
    <text evidence="3">Belongs to the YPT35 family.</text>
</comment>
<organism evidence="12 13">
    <name type="scientific">Sporothrix eucalyptigena</name>
    <dbReference type="NCBI Taxonomy" id="1812306"/>
    <lineage>
        <taxon>Eukaryota</taxon>
        <taxon>Fungi</taxon>
        <taxon>Dikarya</taxon>
        <taxon>Ascomycota</taxon>
        <taxon>Pezizomycotina</taxon>
        <taxon>Sordariomycetes</taxon>
        <taxon>Sordariomycetidae</taxon>
        <taxon>Ophiostomatales</taxon>
        <taxon>Ophiostomataceae</taxon>
        <taxon>Sporothrix</taxon>
    </lineage>
</organism>
<name>A0ABP0AKH3_9PEZI</name>
<keyword evidence="6" id="KW-0472">Membrane</keyword>
<feature type="compositionally biased region" description="Low complexity" evidence="10">
    <location>
        <begin position="357"/>
        <end position="370"/>
    </location>
</feature>
<evidence type="ECO:0000256" key="8">
    <source>
        <dbReference type="ARBA" id="ARBA00033774"/>
    </source>
</evidence>
<feature type="compositionally biased region" description="Acidic residues" evidence="10">
    <location>
        <begin position="127"/>
        <end position="139"/>
    </location>
</feature>
<dbReference type="SUPFAM" id="SSF64268">
    <property type="entry name" value="PX domain"/>
    <property type="match status" value="1"/>
</dbReference>
<comment type="subcellular location">
    <subcellularLocation>
        <location evidence="2">Endosome</location>
    </subcellularLocation>
    <subcellularLocation>
        <location evidence="1">Vacuole membrane</location>
        <topology evidence="1">Peripheral membrane protein</topology>
    </subcellularLocation>
</comment>
<feature type="domain" description="PX" evidence="11">
    <location>
        <begin position="415"/>
        <end position="558"/>
    </location>
</feature>
<dbReference type="PANTHER" id="PTHR22775:SF3">
    <property type="entry name" value="SORTING NEXIN-13"/>
    <property type="match status" value="1"/>
</dbReference>
<dbReference type="InterPro" id="IPR001683">
    <property type="entry name" value="PX_dom"/>
</dbReference>
<evidence type="ECO:0000313" key="13">
    <source>
        <dbReference type="Proteomes" id="UP001642482"/>
    </source>
</evidence>
<gene>
    <name evidence="12" type="ORF">SEUCBS140593_000123</name>
</gene>
<feature type="compositionally biased region" description="Low complexity" evidence="10">
    <location>
        <begin position="153"/>
        <end position="172"/>
    </location>
</feature>
<evidence type="ECO:0000313" key="12">
    <source>
        <dbReference type="EMBL" id="CAK7208292.1"/>
    </source>
</evidence>
<feature type="compositionally biased region" description="Polar residues" evidence="10">
    <location>
        <begin position="314"/>
        <end position="326"/>
    </location>
</feature>
<protein>
    <recommendedName>
        <fullName evidence="8">Endosomal/vacuolar adapter protein YPT35</fullName>
    </recommendedName>
    <alternativeName>
        <fullName evidence="9">PX domain-containing protein YPT35</fullName>
    </alternativeName>
</protein>
<dbReference type="InterPro" id="IPR037917">
    <property type="entry name" value="Ypt35_PX"/>
</dbReference>
<evidence type="ECO:0000256" key="3">
    <source>
        <dbReference type="ARBA" id="ARBA00007426"/>
    </source>
</evidence>
<reference evidence="12 13" key="1">
    <citation type="submission" date="2024-01" db="EMBL/GenBank/DDBJ databases">
        <authorList>
            <person name="Allen C."/>
            <person name="Tagirdzhanova G."/>
        </authorList>
    </citation>
    <scope>NUCLEOTIDE SEQUENCE [LARGE SCALE GENOMIC DNA]</scope>
</reference>
<feature type="region of interest" description="Disordered" evidence="10">
    <location>
        <begin position="306"/>
        <end position="370"/>
    </location>
</feature>
<keyword evidence="5" id="KW-0967">Endosome</keyword>
<keyword evidence="13" id="KW-1185">Reference proteome</keyword>
<sequence>MASSTPSAITAQLEPEEAPNGPTATSRDDSAAGEAPENMNTSNLLPNGRGIRQRTSYDPLLNPKPDNNGENNDDDDRPAPFPPYREPDDDEIDEALSSHGHDPLEATAPADLAPLPSGDNNPQISPDADEALPEPDAEIPPEQTSEAPAERPSLSTTTASASHDSEAASETSLEATQEAADVAPSTLTHITSPAAPPPPYWTHSRDGSQGHNSRNNNASLDAGRPATAAAATSKPGGFFGAPFLRRLDSSSRGQGTTASSSSTQRPYTGVAQSSSLNGGNRNHRRDTSTSTLDLNVNIITLQDNEASDVDDGYSGNNDSNRHNGWQYNGPPAFSTDGSSSAVSSPTALLSPGPPPGSAGSSNSRSSYNSGSIATTATTLAATRTTSNTKANRCWARRVDITDHVVIGAGGSGGSGGSGLFNTSNSAVHPRLGAFVVWTIRVQTLESTGGRSSPSPRSPSAPNEPGAPSGASSAPAPGHSFCIYKRYSEFDTLRKRLVASFPQARGGGALPPLPPKSVLGKFRPEFLEKRRLGLQYFLNCILLNPEFAGSPVLRDFLFS</sequence>
<dbReference type="EMBL" id="CAWUHD010000001">
    <property type="protein sequence ID" value="CAK7208292.1"/>
    <property type="molecule type" value="Genomic_DNA"/>
</dbReference>
<dbReference type="SMART" id="SM00312">
    <property type="entry name" value="PX"/>
    <property type="match status" value="1"/>
</dbReference>
<evidence type="ECO:0000256" key="2">
    <source>
        <dbReference type="ARBA" id="ARBA00004177"/>
    </source>
</evidence>